<evidence type="ECO:0000313" key="3">
    <source>
        <dbReference type="EMBL" id="CAD7236063.1"/>
    </source>
</evidence>
<feature type="region of interest" description="Disordered" evidence="1">
    <location>
        <begin position="250"/>
        <end position="287"/>
    </location>
</feature>
<feature type="compositionally biased region" description="Basic and acidic residues" evidence="1">
    <location>
        <begin position="1"/>
        <end position="15"/>
    </location>
</feature>
<sequence>MGKKSKENVRQEKEGAGGMRTEPTGLGVAKTSQKAKKKMSKAVSSEENLNDERFLHLKTDPRFRPIPVKERKFQIDSRFSRMFTDERFQLGASGLVDKKGRKLEKSNSAWKKPDDDLKRFYREGSSDEDESGEEEEEDESSDESDDELVTGGTKRPDFARGEAELESSSSSEDESVDEEDVVEHPWGELDADAPRGDCGGARRLAVCHMDWDRVNAKDLMVIFSSFVRPGGSVKKVTIYPSEFGKRRMADEERYGPAEFLEDRDDESDDEEEEDDGGEDEDTEDEKMAEKIRRYQLSRLKYFYAIVECDSAGTADALYEECDGKEFESSAARLDLRLVPESETFDEEEARDSCDQLPDVGKYNPKFFITTALQQAKVCCTWDEDDVHRKNLIGQVFEEGANVDALEDDLKAYLGTDSE</sequence>
<feature type="non-terminal residue" evidence="3">
    <location>
        <position position="1"/>
    </location>
</feature>
<reference evidence="3" key="1">
    <citation type="submission" date="2020-11" db="EMBL/GenBank/DDBJ databases">
        <authorList>
            <person name="Tran Van P."/>
        </authorList>
    </citation>
    <scope>NUCLEOTIDE SEQUENCE</scope>
</reference>
<feature type="compositionally biased region" description="Basic and acidic residues" evidence="1">
    <location>
        <begin position="182"/>
        <end position="195"/>
    </location>
</feature>
<dbReference type="EMBL" id="OB676333">
    <property type="protein sequence ID" value="CAD7236063.1"/>
    <property type="molecule type" value="Genomic_DNA"/>
</dbReference>
<dbReference type="AlphaFoldDB" id="A0A7R8ZY38"/>
<dbReference type="InterPro" id="IPR056750">
    <property type="entry name" value="RRM_ESF1"/>
</dbReference>
<feature type="region of interest" description="Disordered" evidence="1">
    <location>
        <begin position="90"/>
        <end position="197"/>
    </location>
</feature>
<dbReference type="InterPro" id="IPR039754">
    <property type="entry name" value="Esf1"/>
</dbReference>
<accession>A0A7R8ZY38</accession>
<dbReference type="PANTHER" id="PTHR12202">
    <property type="entry name" value="ESF1 HOMOLOG"/>
    <property type="match status" value="1"/>
</dbReference>
<dbReference type="OrthoDB" id="431825at2759"/>
<protein>
    <recommendedName>
        <fullName evidence="2">ESF1 RRM domain-containing protein</fullName>
    </recommendedName>
</protein>
<feature type="compositionally biased region" description="Acidic residues" evidence="1">
    <location>
        <begin position="126"/>
        <end position="148"/>
    </location>
</feature>
<feature type="domain" description="ESF1 RRM" evidence="2">
    <location>
        <begin position="202"/>
        <end position="353"/>
    </location>
</feature>
<evidence type="ECO:0000256" key="1">
    <source>
        <dbReference type="SAM" id="MobiDB-lite"/>
    </source>
</evidence>
<feature type="compositionally biased region" description="Basic and acidic residues" evidence="1">
    <location>
        <begin position="154"/>
        <end position="163"/>
    </location>
</feature>
<organism evidence="3">
    <name type="scientific">Cyprideis torosa</name>
    <dbReference type="NCBI Taxonomy" id="163714"/>
    <lineage>
        <taxon>Eukaryota</taxon>
        <taxon>Metazoa</taxon>
        <taxon>Ecdysozoa</taxon>
        <taxon>Arthropoda</taxon>
        <taxon>Crustacea</taxon>
        <taxon>Oligostraca</taxon>
        <taxon>Ostracoda</taxon>
        <taxon>Podocopa</taxon>
        <taxon>Podocopida</taxon>
        <taxon>Cytherocopina</taxon>
        <taxon>Cytheroidea</taxon>
        <taxon>Cytherideidae</taxon>
        <taxon>Cyprideis</taxon>
    </lineage>
</organism>
<feature type="compositionally biased region" description="Acidic residues" evidence="1">
    <location>
        <begin position="171"/>
        <end position="181"/>
    </location>
</feature>
<dbReference type="GO" id="GO:0006364">
    <property type="term" value="P:rRNA processing"/>
    <property type="evidence" value="ECO:0007669"/>
    <property type="project" value="InterPro"/>
</dbReference>
<feature type="compositionally biased region" description="Acidic residues" evidence="1">
    <location>
        <begin position="259"/>
        <end position="284"/>
    </location>
</feature>
<proteinExistence type="predicted"/>
<dbReference type="GO" id="GO:0003723">
    <property type="term" value="F:RNA binding"/>
    <property type="evidence" value="ECO:0007669"/>
    <property type="project" value="TreeGrafter"/>
</dbReference>
<dbReference type="Pfam" id="PF25121">
    <property type="entry name" value="RRM_ESF1"/>
    <property type="match status" value="1"/>
</dbReference>
<gene>
    <name evidence="3" type="ORF">CTOB1V02_LOCUS13878</name>
</gene>
<dbReference type="PANTHER" id="PTHR12202:SF0">
    <property type="entry name" value="ESF1 HOMOLOG"/>
    <property type="match status" value="1"/>
</dbReference>
<name>A0A7R8ZY38_9CRUS</name>
<evidence type="ECO:0000259" key="2">
    <source>
        <dbReference type="Pfam" id="PF25121"/>
    </source>
</evidence>
<feature type="region of interest" description="Disordered" evidence="1">
    <location>
        <begin position="1"/>
        <end position="48"/>
    </location>
</feature>
<feature type="compositionally biased region" description="Basic and acidic residues" evidence="1">
    <location>
        <begin position="111"/>
        <end position="125"/>
    </location>
</feature>